<proteinExistence type="predicted"/>
<reference evidence="2" key="2">
    <citation type="journal article" date="2017" name="Nat. Plants">
        <title>The Aegilops tauschii genome reveals multiple impacts of transposons.</title>
        <authorList>
            <person name="Zhao G."/>
            <person name="Zou C."/>
            <person name="Li K."/>
            <person name="Wang K."/>
            <person name="Li T."/>
            <person name="Gao L."/>
            <person name="Zhang X."/>
            <person name="Wang H."/>
            <person name="Yang Z."/>
            <person name="Liu X."/>
            <person name="Jiang W."/>
            <person name="Mao L."/>
            <person name="Kong X."/>
            <person name="Jiao Y."/>
            <person name="Jia J."/>
        </authorList>
    </citation>
    <scope>NUCLEOTIDE SEQUENCE [LARGE SCALE GENOMIC DNA]</scope>
    <source>
        <strain evidence="2">cv. AL8/78</strain>
    </source>
</reference>
<dbReference type="SUPFAM" id="SSF52047">
    <property type="entry name" value="RNI-like"/>
    <property type="match status" value="1"/>
</dbReference>
<keyword evidence="2" id="KW-1185">Reference proteome</keyword>
<dbReference type="AlphaFoldDB" id="A0A453LWG8"/>
<evidence type="ECO:0000313" key="2">
    <source>
        <dbReference type="Proteomes" id="UP000015105"/>
    </source>
</evidence>
<reference evidence="1" key="4">
    <citation type="submission" date="2019-03" db="UniProtKB">
        <authorList>
            <consortium name="EnsemblPlants"/>
        </authorList>
    </citation>
    <scope>IDENTIFICATION</scope>
</reference>
<accession>A0A453LWG8</accession>
<evidence type="ECO:0008006" key="3">
    <source>
        <dbReference type="Google" id="ProtNLM"/>
    </source>
</evidence>
<protein>
    <recommendedName>
        <fullName evidence="3">NB-ARC domain-containing protein</fullName>
    </recommendedName>
</protein>
<reference evidence="1" key="5">
    <citation type="journal article" date="2021" name="G3 (Bethesda)">
        <title>Aegilops tauschii genome assembly Aet v5.0 features greater sequence contiguity and improved annotation.</title>
        <authorList>
            <person name="Wang L."/>
            <person name="Zhu T."/>
            <person name="Rodriguez J.C."/>
            <person name="Deal K.R."/>
            <person name="Dubcovsky J."/>
            <person name="McGuire P.E."/>
            <person name="Lux T."/>
            <person name="Spannagl M."/>
            <person name="Mayer K.F.X."/>
            <person name="Baldrich P."/>
            <person name="Meyers B.C."/>
            <person name="Huo N."/>
            <person name="Gu Y.Q."/>
            <person name="Zhou H."/>
            <person name="Devos K.M."/>
            <person name="Bennetzen J.L."/>
            <person name="Unver T."/>
            <person name="Budak H."/>
            <person name="Gulick P.J."/>
            <person name="Galiba G."/>
            <person name="Kalapos B."/>
            <person name="Nelson D.R."/>
            <person name="Li P."/>
            <person name="You F.M."/>
            <person name="Luo M.C."/>
            <person name="Dvorak J."/>
        </authorList>
    </citation>
    <scope>NUCLEOTIDE SEQUENCE [LARGE SCALE GENOMIC DNA]</scope>
    <source>
        <strain evidence="1">cv. AL8/78</strain>
    </source>
</reference>
<evidence type="ECO:0000313" key="1">
    <source>
        <dbReference type="EnsemblPlants" id="AET5Gv20943600.8"/>
    </source>
</evidence>
<dbReference type="EnsemblPlants" id="AET5Gv20943600.8">
    <property type="protein sequence ID" value="AET5Gv20943600.8"/>
    <property type="gene ID" value="AET5Gv20943600"/>
</dbReference>
<reference evidence="1" key="3">
    <citation type="journal article" date="2017" name="Nature">
        <title>Genome sequence of the progenitor of the wheat D genome Aegilops tauschii.</title>
        <authorList>
            <person name="Luo M.C."/>
            <person name="Gu Y.Q."/>
            <person name="Puiu D."/>
            <person name="Wang H."/>
            <person name="Twardziok S.O."/>
            <person name="Deal K.R."/>
            <person name="Huo N."/>
            <person name="Zhu T."/>
            <person name="Wang L."/>
            <person name="Wang Y."/>
            <person name="McGuire P.E."/>
            <person name="Liu S."/>
            <person name="Long H."/>
            <person name="Ramasamy R.K."/>
            <person name="Rodriguez J.C."/>
            <person name="Van S.L."/>
            <person name="Yuan L."/>
            <person name="Wang Z."/>
            <person name="Xia Z."/>
            <person name="Xiao L."/>
            <person name="Anderson O.D."/>
            <person name="Ouyang S."/>
            <person name="Liang Y."/>
            <person name="Zimin A.V."/>
            <person name="Pertea G."/>
            <person name="Qi P."/>
            <person name="Bennetzen J.L."/>
            <person name="Dai X."/>
            <person name="Dawson M.W."/>
            <person name="Muller H.G."/>
            <person name="Kugler K."/>
            <person name="Rivarola-Duarte L."/>
            <person name="Spannagl M."/>
            <person name="Mayer K.F.X."/>
            <person name="Lu F.H."/>
            <person name="Bevan M.W."/>
            <person name="Leroy P."/>
            <person name="Li P."/>
            <person name="You F.M."/>
            <person name="Sun Q."/>
            <person name="Liu Z."/>
            <person name="Lyons E."/>
            <person name="Wicker T."/>
            <person name="Salzberg S.L."/>
            <person name="Devos K.M."/>
            <person name="Dvorak J."/>
        </authorList>
    </citation>
    <scope>NUCLEOTIDE SEQUENCE [LARGE SCALE GENOMIC DNA]</scope>
    <source>
        <strain evidence="1">cv. AL8/78</strain>
    </source>
</reference>
<sequence length="456" mass="51014">QRPHLSNMVFPSLQNMGDLCELEIQDCPEFLSVIPTSWIESLRRVTIECVKLLKRFAYSKSSNGAHLEIIGWGDLQSLDQVLVFDKETGLEKLTLERCPPLELKHLLMLTSLKTLIVRHSDGLAGLAGPLGGLGDVEWQLPVEHIEICHLNGNSWNELTELFPHLPKLSKLEIRDCKNIKQLVVGVDLRQTASEMGGGEITAATEEEDDGVLLFPAHLCDSLQKLKFLFCPELVLVNPPTLVPGGGWLQALRSLQRLSIKYCPKFLSAFSFSIEPLSNLSSLTRLVLEFCGKDLKCQGLQSLLTTGGQLNELEVRGSHIFFANWDPNPRRALEDVEGGEEQPTQLVSSTLRKLCTDDTAGLLAAPICSFLSSSLTKLKLHGYGHEGMERFSKEQEDALQLLSSLQKLEFRHFRHLQQIPAGLCNLTSLKKLDVYDCSEVLKRQCRWMLGTIPKIIR</sequence>
<name>A0A453LWG8_AEGTS</name>
<organism evidence="1 2">
    <name type="scientific">Aegilops tauschii subsp. strangulata</name>
    <name type="common">Goatgrass</name>
    <dbReference type="NCBI Taxonomy" id="200361"/>
    <lineage>
        <taxon>Eukaryota</taxon>
        <taxon>Viridiplantae</taxon>
        <taxon>Streptophyta</taxon>
        <taxon>Embryophyta</taxon>
        <taxon>Tracheophyta</taxon>
        <taxon>Spermatophyta</taxon>
        <taxon>Magnoliopsida</taxon>
        <taxon>Liliopsida</taxon>
        <taxon>Poales</taxon>
        <taxon>Poaceae</taxon>
        <taxon>BOP clade</taxon>
        <taxon>Pooideae</taxon>
        <taxon>Triticodae</taxon>
        <taxon>Triticeae</taxon>
        <taxon>Triticinae</taxon>
        <taxon>Aegilops</taxon>
    </lineage>
</organism>
<dbReference type="PANTHER" id="PTHR34630:SF100">
    <property type="entry name" value="OS02G0118900 PROTEIN"/>
    <property type="match status" value="1"/>
</dbReference>
<dbReference type="PANTHER" id="PTHR34630">
    <property type="entry name" value="OS11G0677101 PROTEIN"/>
    <property type="match status" value="1"/>
</dbReference>
<dbReference type="Gramene" id="AET5Gv20943600.8">
    <property type="protein sequence ID" value="AET5Gv20943600.8"/>
    <property type="gene ID" value="AET5Gv20943600"/>
</dbReference>
<reference evidence="2" key="1">
    <citation type="journal article" date="2014" name="Science">
        <title>Ancient hybridizations among the ancestral genomes of bread wheat.</title>
        <authorList>
            <consortium name="International Wheat Genome Sequencing Consortium,"/>
            <person name="Marcussen T."/>
            <person name="Sandve S.R."/>
            <person name="Heier L."/>
            <person name="Spannagl M."/>
            <person name="Pfeifer M."/>
            <person name="Jakobsen K.S."/>
            <person name="Wulff B.B."/>
            <person name="Steuernagel B."/>
            <person name="Mayer K.F."/>
            <person name="Olsen O.A."/>
        </authorList>
    </citation>
    <scope>NUCLEOTIDE SEQUENCE [LARGE SCALE GENOMIC DNA]</scope>
    <source>
        <strain evidence="2">cv. AL8/78</strain>
    </source>
</reference>
<dbReference type="InterPro" id="IPR032675">
    <property type="entry name" value="LRR_dom_sf"/>
</dbReference>
<dbReference type="Gene3D" id="3.80.10.10">
    <property type="entry name" value="Ribonuclease Inhibitor"/>
    <property type="match status" value="2"/>
</dbReference>
<dbReference type="Proteomes" id="UP000015105">
    <property type="component" value="Chromosome 5D"/>
</dbReference>